<keyword evidence="1" id="KW-1133">Transmembrane helix</keyword>
<feature type="transmembrane region" description="Helical" evidence="1">
    <location>
        <begin position="24"/>
        <end position="45"/>
    </location>
</feature>
<accession>A0A6J6CTY5</accession>
<gene>
    <name evidence="2" type="ORF">UFOPK1537_00558</name>
</gene>
<reference evidence="2" key="1">
    <citation type="submission" date="2020-05" db="EMBL/GenBank/DDBJ databases">
        <authorList>
            <person name="Chiriac C."/>
            <person name="Salcher M."/>
            <person name="Ghai R."/>
            <person name="Kavagutti S V."/>
        </authorList>
    </citation>
    <scope>NUCLEOTIDE SEQUENCE</scope>
</reference>
<dbReference type="EMBL" id="CAEZSX010000071">
    <property type="protein sequence ID" value="CAB4555001.1"/>
    <property type="molecule type" value="Genomic_DNA"/>
</dbReference>
<name>A0A6J6CTY5_9ZZZZ</name>
<sequence>MEVKATIAATPITTPSMVNKDLTLVAQILLSAKAAVPSILTLHLFHRAR</sequence>
<keyword evidence="1" id="KW-0812">Transmembrane</keyword>
<organism evidence="2">
    <name type="scientific">freshwater metagenome</name>
    <dbReference type="NCBI Taxonomy" id="449393"/>
    <lineage>
        <taxon>unclassified sequences</taxon>
        <taxon>metagenomes</taxon>
        <taxon>ecological metagenomes</taxon>
    </lineage>
</organism>
<protein>
    <submittedName>
        <fullName evidence="2">Unannotated protein</fullName>
    </submittedName>
</protein>
<dbReference type="AlphaFoldDB" id="A0A6J6CTY5"/>
<evidence type="ECO:0000256" key="1">
    <source>
        <dbReference type="SAM" id="Phobius"/>
    </source>
</evidence>
<evidence type="ECO:0000313" key="2">
    <source>
        <dbReference type="EMBL" id="CAB4555001.1"/>
    </source>
</evidence>
<proteinExistence type="predicted"/>
<keyword evidence="1" id="KW-0472">Membrane</keyword>